<dbReference type="SUPFAM" id="SSF103473">
    <property type="entry name" value="MFS general substrate transporter"/>
    <property type="match status" value="1"/>
</dbReference>
<evidence type="ECO:0000256" key="4">
    <source>
        <dbReference type="ARBA" id="ARBA00022989"/>
    </source>
</evidence>
<reference evidence="7" key="1">
    <citation type="journal article" date="2020" name="Cell">
        <title>Large-Scale Comparative Analyses of Tick Genomes Elucidate Their Genetic Diversity and Vector Capacities.</title>
        <authorList>
            <consortium name="Tick Genome and Microbiome Consortium (TIGMIC)"/>
            <person name="Jia N."/>
            <person name="Wang J."/>
            <person name="Shi W."/>
            <person name="Du L."/>
            <person name="Sun Y."/>
            <person name="Zhan W."/>
            <person name="Jiang J.F."/>
            <person name="Wang Q."/>
            <person name="Zhang B."/>
            <person name="Ji P."/>
            <person name="Bell-Sakyi L."/>
            <person name="Cui X.M."/>
            <person name="Yuan T.T."/>
            <person name="Jiang B.G."/>
            <person name="Yang W.F."/>
            <person name="Lam T.T."/>
            <person name="Chang Q.C."/>
            <person name="Ding S.J."/>
            <person name="Wang X.J."/>
            <person name="Zhu J.G."/>
            <person name="Ruan X.D."/>
            <person name="Zhao L."/>
            <person name="Wei J.T."/>
            <person name="Ye R.Z."/>
            <person name="Que T.C."/>
            <person name="Du C.H."/>
            <person name="Zhou Y.H."/>
            <person name="Cheng J.X."/>
            <person name="Dai P.F."/>
            <person name="Guo W.B."/>
            <person name="Han X.H."/>
            <person name="Huang E.J."/>
            <person name="Li L.F."/>
            <person name="Wei W."/>
            <person name="Gao Y.C."/>
            <person name="Liu J.Z."/>
            <person name="Shao H.Z."/>
            <person name="Wang X."/>
            <person name="Wang C.C."/>
            <person name="Yang T.C."/>
            <person name="Huo Q.B."/>
            <person name="Li W."/>
            <person name="Chen H.Y."/>
            <person name="Chen S.E."/>
            <person name="Zhou L.G."/>
            <person name="Ni X.B."/>
            <person name="Tian J.H."/>
            <person name="Sheng Y."/>
            <person name="Liu T."/>
            <person name="Pan Y.S."/>
            <person name="Xia L.Y."/>
            <person name="Li J."/>
            <person name="Zhao F."/>
            <person name="Cao W.C."/>
        </authorList>
    </citation>
    <scope>NUCLEOTIDE SEQUENCE</scope>
    <source>
        <strain evidence="7">Rsan-2018</strain>
    </source>
</reference>
<dbReference type="GO" id="GO:0016020">
    <property type="term" value="C:membrane"/>
    <property type="evidence" value="ECO:0007669"/>
    <property type="project" value="UniProtKB-SubCell"/>
</dbReference>
<dbReference type="PANTHER" id="PTHR43385">
    <property type="entry name" value="RIBOFLAVIN TRANSPORTER RIBJ"/>
    <property type="match status" value="1"/>
</dbReference>
<dbReference type="InterPro" id="IPR036259">
    <property type="entry name" value="MFS_trans_sf"/>
</dbReference>
<evidence type="ECO:0000313" key="8">
    <source>
        <dbReference type="Proteomes" id="UP000821837"/>
    </source>
</evidence>
<keyword evidence="2" id="KW-0813">Transport</keyword>
<reference evidence="7" key="2">
    <citation type="submission" date="2021-09" db="EMBL/GenBank/DDBJ databases">
        <authorList>
            <person name="Jia N."/>
            <person name="Wang J."/>
            <person name="Shi W."/>
            <person name="Du L."/>
            <person name="Sun Y."/>
            <person name="Zhan W."/>
            <person name="Jiang J."/>
            <person name="Wang Q."/>
            <person name="Zhang B."/>
            <person name="Ji P."/>
            <person name="Sakyi L.B."/>
            <person name="Cui X."/>
            <person name="Yuan T."/>
            <person name="Jiang B."/>
            <person name="Yang W."/>
            <person name="Lam T.T.-Y."/>
            <person name="Chang Q."/>
            <person name="Ding S."/>
            <person name="Wang X."/>
            <person name="Zhu J."/>
            <person name="Ruan X."/>
            <person name="Zhao L."/>
            <person name="Wei J."/>
            <person name="Que T."/>
            <person name="Du C."/>
            <person name="Cheng J."/>
            <person name="Dai P."/>
            <person name="Han X."/>
            <person name="Huang E."/>
            <person name="Gao Y."/>
            <person name="Liu J."/>
            <person name="Shao H."/>
            <person name="Ye R."/>
            <person name="Li L."/>
            <person name="Wei W."/>
            <person name="Wang X."/>
            <person name="Wang C."/>
            <person name="Huo Q."/>
            <person name="Li W."/>
            <person name="Guo W."/>
            <person name="Chen H."/>
            <person name="Chen S."/>
            <person name="Zhou L."/>
            <person name="Zhou L."/>
            <person name="Ni X."/>
            <person name="Tian J."/>
            <person name="Zhou Y."/>
            <person name="Sheng Y."/>
            <person name="Liu T."/>
            <person name="Pan Y."/>
            <person name="Xia L."/>
            <person name="Li J."/>
            <person name="Zhao F."/>
            <person name="Cao W."/>
        </authorList>
    </citation>
    <scope>NUCLEOTIDE SEQUENCE</scope>
    <source>
        <strain evidence="7">Rsan-2018</strain>
        <tissue evidence="7">Larvae</tissue>
    </source>
</reference>
<feature type="transmembrane region" description="Helical" evidence="6">
    <location>
        <begin position="86"/>
        <end position="105"/>
    </location>
</feature>
<dbReference type="InterPro" id="IPR052983">
    <property type="entry name" value="MFS_Riboflavin_Transporter"/>
</dbReference>
<keyword evidence="4 6" id="KW-1133">Transmembrane helix</keyword>
<dbReference type="VEuPathDB" id="VectorBase:RSAN_027955"/>
<comment type="caution">
    <text evidence="7">The sequence shown here is derived from an EMBL/GenBank/DDBJ whole genome shotgun (WGS) entry which is preliminary data.</text>
</comment>
<evidence type="ECO:0000313" key="7">
    <source>
        <dbReference type="EMBL" id="KAH7955559.1"/>
    </source>
</evidence>
<dbReference type="Gene3D" id="1.20.1250.20">
    <property type="entry name" value="MFS general substrate transporter like domains"/>
    <property type="match status" value="1"/>
</dbReference>
<keyword evidence="3 6" id="KW-0812">Transmembrane</keyword>
<organism evidence="7 8">
    <name type="scientific">Rhipicephalus sanguineus</name>
    <name type="common">Brown dog tick</name>
    <name type="synonym">Ixodes sanguineus</name>
    <dbReference type="NCBI Taxonomy" id="34632"/>
    <lineage>
        <taxon>Eukaryota</taxon>
        <taxon>Metazoa</taxon>
        <taxon>Ecdysozoa</taxon>
        <taxon>Arthropoda</taxon>
        <taxon>Chelicerata</taxon>
        <taxon>Arachnida</taxon>
        <taxon>Acari</taxon>
        <taxon>Parasitiformes</taxon>
        <taxon>Ixodida</taxon>
        <taxon>Ixodoidea</taxon>
        <taxon>Ixodidae</taxon>
        <taxon>Rhipicephalinae</taxon>
        <taxon>Rhipicephalus</taxon>
        <taxon>Rhipicephalus</taxon>
    </lineage>
</organism>
<evidence type="ECO:0000256" key="3">
    <source>
        <dbReference type="ARBA" id="ARBA00022692"/>
    </source>
</evidence>
<keyword evidence="5 6" id="KW-0472">Membrane</keyword>
<feature type="transmembrane region" description="Helical" evidence="6">
    <location>
        <begin position="169"/>
        <end position="190"/>
    </location>
</feature>
<name>A0A9D4PUP9_RHISA</name>
<evidence type="ECO:0000256" key="6">
    <source>
        <dbReference type="SAM" id="Phobius"/>
    </source>
</evidence>
<dbReference type="Proteomes" id="UP000821837">
    <property type="component" value="Unassembled WGS sequence"/>
</dbReference>
<sequence length="198" mass="21121">MEEMTETTITGAKDRLCGPEVGYTEVVYVPGDVEKKVDLISQILEVLRTPTFYVILVPLVAADVTLPLLSFTVVDYAEDKGIPLNFAAVLVSCQCAGGFVGRLVIPLISARTPSGRCFIGSSSFLLISMSFLLMPHVVSFAAVAVVTFIAGAQQGYLATIKTVLVADYIGVQMVAVCWGITGLLSMPLLLCEPTIIGR</sequence>
<keyword evidence="8" id="KW-1185">Reference proteome</keyword>
<evidence type="ECO:0000256" key="1">
    <source>
        <dbReference type="ARBA" id="ARBA00004141"/>
    </source>
</evidence>
<accession>A0A9D4PUP9</accession>
<feature type="transmembrane region" description="Helical" evidence="6">
    <location>
        <begin position="52"/>
        <end position="74"/>
    </location>
</feature>
<evidence type="ECO:0008006" key="9">
    <source>
        <dbReference type="Google" id="ProtNLM"/>
    </source>
</evidence>
<dbReference type="AlphaFoldDB" id="A0A9D4PUP9"/>
<dbReference type="EMBL" id="JABSTV010001250">
    <property type="protein sequence ID" value="KAH7955559.1"/>
    <property type="molecule type" value="Genomic_DNA"/>
</dbReference>
<protein>
    <recommendedName>
        <fullName evidence="9">Monocarboxylate transporter</fullName>
    </recommendedName>
</protein>
<evidence type="ECO:0000256" key="2">
    <source>
        <dbReference type="ARBA" id="ARBA00022448"/>
    </source>
</evidence>
<dbReference type="PANTHER" id="PTHR43385:SF1">
    <property type="entry name" value="RIBOFLAVIN TRANSPORTER RIBJ"/>
    <property type="match status" value="1"/>
</dbReference>
<proteinExistence type="predicted"/>
<gene>
    <name evidence="7" type="ORF">HPB52_001365</name>
</gene>
<evidence type="ECO:0000256" key="5">
    <source>
        <dbReference type="ARBA" id="ARBA00023136"/>
    </source>
</evidence>
<feature type="transmembrane region" description="Helical" evidence="6">
    <location>
        <begin position="125"/>
        <end position="149"/>
    </location>
</feature>
<comment type="subcellular location">
    <subcellularLocation>
        <location evidence="1">Membrane</location>
        <topology evidence="1">Multi-pass membrane protein</topology>
    </subcellularLocation>
</comment>